<reference evidence="20" key="1">
    <citation type="submission" date="2015-02" db="EMBL/GenBank/DDBJ databases">
        <authorList>
            <person name="Chooi Y.-H."/>
        </authorList>
    </citation>
    <scope>NUCLEOTIDE SEQUENCE [LARGE SCALE GENOMIC DNA]</scope>
    <source>
        <strain evidence="20">strain Y</strain>
    </source>
</reference>
<evidence type="ECO:0000256" key="2">
    <source>
        <dbReference type="ARBA" id="ARBA00005513"/>
    </source>
</evidence>
<dbReference type="EMBL" id="LN829119">
    <property type="protein sequence ID" value="CPR22430.1"/>
    <property type="molecule type" value="Genomic_DNA"/>
</dbReference>
<feature type="region of interest" description="Disordered" evidence="18">
    <location>
        <begin position="161"/>
        <end position="180"/>
    </location>
</feature>
<dbReference type="Proteomes" id="UP000033187">
    <property type="component" value="Chromosome 1"/>
</dbReference>
<evidence type="ECO:0000256" key="18">
    <source>
        <dbReference type="SAM" id="MobiDB-lite"/>
    </source>
</evidence>
<dbReference type="GO" id="GO:0046933">
    <property type="term" value="F:proton-transporting ATP synthase activity, rotational mechanism"/>
    <property type="evidence" value="ECO:0007669"/>
    <property type="project" value="UniProtKB-UniRule"/>
</dbReference>
<comment type="function">
    <text evidence="12 15">F(1)F(0) ATP synthase produces ATP from ADP in the presence of a proton or sodium gradient. F-type ATPases consist of two structural domains, F(1) containing the extramembraneous catalytic core and F(0) containing the membrane proton channel, linked together by a central stalk and a peripheral stalk. During catalysis, ATP synthesis in the catalytic domain of F(1) is coupled via a rotary mechanism of the central stalk subunits to proton translocation.</text>
</comment>
<comment type="subunit">
    <text evidence="14 15">F-type ATPases have 2 components, F(1) - the catalytic core - and F(0) - the membrane proton channel. F(1) has five subunits: alpha(3), beta(3), gamma(1), delta(1), epsilon(1). F(0) has three main subunits: a(1), b(2) and c(10-14). The alpha and beta chains form an alternating ring which encloses part of the gamma chain. F(1) is attached to F(0) by a central stalk formed by the gamma and epsilon chains, while a peripheral stalk is formed by the delta and b chains.</text>
</comment>
<evidence type="ECO:0000256" key="3">
    <source>
        <dbReference type="ARBA" id="ARBA00022448"/>
    </source>
</evidence>
<dbReference type="GO" id="GO:0045259">
    <property type="term" value="C:proton-transporting ATP synthase complex"/>
    <property type="evidence" value="ECO:0007669"/>
    <property type="project" value="UniProtKB-KW"/>
</dbReference>
<accession>A0A0D6JLB7</accession>
<sequence>MATPDNTGTEIPHDGAHPVAFPPLDGSTVAPQLVWLAITFGALYLLLSRIALPRIGEVIEERRDRIQRDLDSAERLKGETEQALAAYEQALADARANANAIAKETRDRLAQRVDAKQKQVDTEIEAKVSEAERRIDETRTKALTSVDEIASGIVGPLVANLVGTSPSDDEVKTALAKQSD</sequence>
<keyword evidence="4 15" id="KW-1003">Cell membrane</keyword>
<feature type="coiled-coil region" evidence="17">
    <location>
        <begin position="56"/>
        <end position="141"/>
    </location>
</feature>
<evidence type="ECO:0000256" key="10">
    <source>
        <dbReference type="ARBA" id="ARBA00023136"/>
    </source>
</evidence>
<keyword evidence="11 15" id="KW-0066">ATP synthesis</keyword>
<dbReference type="HAMAP" id="MF_01398">
    <property type="entry name" value="ATP_synth_b_bprime"/>
    <property type="match status" value="1"/>
</dbReference>
<keyword evidence="6 15" id="KW-0812">Transmembrane</keyword>
<keyword evidence="9 15" id="KW-0406">Ion transport</keyword>
<comment type="subcellular location">
    <subcellularLocation>
        <location evidence="1">Cell inner membrane</location>
        <topology evidence="1">Single-pass membrane protein</topology>
    </subcellularLocation>
    <subcellularLocation>
        <location evidence="15">Cell membrane</location>
        <topology evidence="15">Single-pass membrane protein</topology>
    </subcellularLocation>
</comment>
<keyword evidence="7 15" id="KW-0375">Hydrogen ion transport</keyword>
<organism evidence="19 20">
    <name type="scientific">Candidatus Filomicrobium marinum</name>
    <dbReference type="NCBI Taxonomy" id="1608628"/>
    <lineage>
        <taxon>Bacteria</taxon>
        <taxon>Pseudomonadati</taxon>
        <taxon>Pseudomonadota</taxon>
        <taxon>Alphaproteobacteria</taxon>
        <taxon>Hyphomicrobiales</taxon>
        <taxon>Hyphomicrobiaceae</taxon>
        <taxon>Filomicrobium</taxon>
    </lineage>
</organism>
<evidence type="ECO:0000256" key="1">
    <source>
        <dbReference type="ARBA" id="ARBA00004377"/>
    </source>
</evidence>
<keyword evidence="17" id="KW-0175">Coiled coil</keyword>
<evidence type="ECO:0000256" key="11">
    <source>
        <dbReference type="ARBA" id="ARBA00023310"/>
    </source>
</evidence>
<evidence type="ECO:0000256" key="6">
    <source>
        <dbReference type="ARBA" id="ARBA00022692"/>
    </source>
</evidence>
<keyword evidence="10 15" id="KW-0472">Membrane</keyword>
<comment type="function">
    <text evidence="13">Component of the F(0) channel, it forms part of the peripheral stalk, linking F(1) to F(0). The b'-subunit is a diverged and duplicated form of b found in plants and photosynthetic bacteria.</text>
</comment>
<evidence type="ECO:0000256" key="17">
    <source>
        <dbReference type="SAM" id="Coils"/>
    </source>
</evidence>
<comment type="similarity">
    <text evidence="2 15 16">Belongs to the ATPase B chain family.</text>
</comment>
<evidence type="ECO:0000256" key="4">
    <source>
        <dbReference type="ARBA" id="ARBA00022475"/>
    </source>
</evidence>
<dbReference type="KEGG" id="fiy:BN1229_v1_3863"/>
<evidence type="ECO:0000256" key="13">
    <source>
        <dbReference type="ARBA" id="ARBA00025614"/>
    </source>
</evidence>
<protein>
    <recommendedName>
        <fullName evidence="15">ATP synthase subunit b</fullName>
    </recommendedName>
    <alternativeName>
        <fullName evidence="15">ATP synthase F(0) sector subunit b</fullName>
    </alternativeName>
    <alternativeName>
        <fullName evidence="15">ATPase subunit I</fullName>
    </alternativeName>
    <alternativeName>
        <fullName evidence="15">F-type ATPase subunit b</fullName>
        <shortName evidence="15">F-ATPase subunit b</shortName>
    </alternativeName>
</protein>
<dbReference type="CDD" id="cd06503">
    <property type="entry name" value="ATP-synt_Fo_b"/>
    <property type="match status" value="1"/>
</dbReference>
<keyword evidence="5 15" id="KW-0138">CF(0)</keyword>
<dbReference type="SUPFAM" id="SSF58113">
    <property type="entry name" value="Apolipoprotein A-I"/>
    <property type="match status" value="1"/>
</dbReference>
<evidence type="ECO:0000256" key="12">
    <source>
        <dbReference type="ARBA" id="ARBA00025198"/>
    </source>
</evidence>
<dbReference type="OrthoDB" id="9805716at2"/>
<evidence type="ECO:0000256" key="16">
    <source>
        <dbReference type="RuleBase" id="RU003848"/>
    </source>
</evidence>
<dbReference type="GO" id="GO:0005886">
    <property type="term" value="C:plasma membrane"/>
    <property type="evidence" value="ECO:0007669"/>
    <property type="project" value="UniProtKB-SubCell"/>
</dbReference>
<evidence type="ECO:0000256" key="7">
    <source>
        <dbReference type="ARBA" id="ARBA00022781"/>
    </source>
</evidence>
<evidence type="ECO:0000256" key="8">
    <source>
        <dbReference type="ARBA" id="ARBA00022989"/>
    </source>
</evidence>
<evidence type="ECO:0000256" key="15">
    <source>
        <dbReference type="HAMAP-Rule" id="MF_01398"/>
    </source>
</evidence>
<dbReference type="AlphaFoldDB" id="A0A0D6JLB7"/>
<dbReference type="KEGG" id="fil:BN1229_v1_3873"/>
<keyword evidence="20" id="KW-1185">Reference proteome</keyword>
<evidence type="ECO:0000313" key="19">
    <source>
        <dbReference type="EMBL" id="CPR22430.1"/>
    </source>
</evidence>
<dbReference type="Pfam" id="PF00430">
    <property type="entry name" value="ATP-synt_B"/>
    <property type="match status" value="1"/>
</dbReference>
<keyword evidence="8 15" id="KW-1133">Transmembrane helix</keyword>
<gene>
    <name evidence="15 19" type="primary">atpF</name>
    <name evidence="19" type="ORF">YBN1229_v1_3863</name>
</gene>
<evidence type="ECO:0000313" key="20">
    <source>
        <dbReference type="Proteomes" id="UP000033187"/>
    </source>
</evidence>
<evidence type="ECO:0000256" key="14">
    <source>
        <dbReference type="ARBA" id="ARBA00025830"/>
    </source>
</evidence>
<dbReference type="InterPro" id="IPR050059">
    <property type="entry name" value="ATP_synthase_B_chain"/>
</dbReference>
<dbReference type="RefSeq" id="WP_046479479.1">
    <property type="nucleotide sequence ID" value="NZ_LN829118.1"/>
</dbReference>
<dbReference type="PANTHER" id="PTHR33445:SF1">
    <property type="entry name" value="ATP SYNTHASE SUBUNIT B"/>
    <property type="match status" value="1"/>
</dbReference>
<evidence type="ECO:0000256" key="5">
    <source>
        <dbReference type="ARBA" id="ARBA00022547"/>
    </source>
</evidence>
<keyword evidence="3 15" id="KW-0813">Transport</keyword>
<name>A0A0D6JLB7_9HYPH</name>
<dbReference type="Gene3D" id="6.10.250.1580">
    <property type="match status" value="1"/>
</dbReference>
<dbReference type="PANTHER" id="PTHR33445">
    <property type="entry name" value="ATP SYNTHASE SUBUNIT B', CHLOROPLASTIC"/>
    <property type="match status" value="1"/>
</dbReference>
<dbReference type="InterPro" id="IPR002146">
    <property type="entry name" value="ATP_synth_b/b'su_bac/chlpt"/>
</dbReference>
<proteinExistence type="inferred from homology"/>
<evidence type="ECO:0000256" key="9">
    <source>
        <dbReference type="ARBA" id="ARBA00023065"/>
    </source>
</evidence>
<dbReference type="GO" id="GO:0046961">
    <property type="term" value="F:proton-transporting ATPase activity, rotational mechanism"/>
    <property type="evidence" value="ECO:0007669"/>
    <property type="project" value="TreeGrafter"/>
</dbReference>
<feature type="transmembrane region" description="Helical" evidence="15">
    <location>
        <begin position="33"/>
        <end position="52"/>
    </location>
</feature>